<comment type="pathway">
    <text evidence="1">Bacterial outer membrane biogenesis; LPS O-antigen biosynthesis.</text>
</comment>
<proteinExistence type="inferred from homology"/>
<sequence>MSSILITGANGFVGQALCRHLESSGRVITRAVRDAATANQVSVGDIHDSTDWHSALKDCHAVIHTAARVHMMEDQAADPLAEFRKTNTAGTLNLARQAASSGVRRFVFISSIKVNGESGHFKSQDTPAPQDAYGLSKWEAEQGLHEIGKQTGMEIVVIRPPLVYGPGVGANFLRLMRIVKKGLPMPLGGIRNKRSLIYIGNLIDAITLALSHPAAAGNTYLVADRETFSTPDLMRNLAVAMGTRIYLPSMPSSWLRVAAKITGKSDELDRLLDSLVVDTSSIQQDLGWKAPWNAQEGFAETAKWFNQIDA</sequence>
<protein>
    <recommendedName>
        <fullName evidence="3">Ketoreductase domain-containing protein</fullName>
    </recommendedName>
</protein>
<dbReference type="Proteomes" id="UP000245081">
    <property type="component" value="Unassembled WGS sequence"/>
</dbReference>
<dbReference type="CDD" id="cd05232">
    <property type="entry name" value="UDP_G4E_4_SDR_e"/>
    <property type="match status" value="1"/>
</dbReference>
<comment type="similarity">
    <text evidence="2">Belongs to the NAD(P)-dependent epimerase/dehydratase family.</text>
</comment>
<dbReference type="InterPro" id="IPR036291">
    <property type="entry name" value="NAD(P)-bd_dom_sf"/>
</dbReference>
<organism evidence="4 5">
    <name type="scientific">Novimethylophilus kurashikiensis</name>
    <dbReference type="NCBI Taxonomy" id="1825523"/>
    <lineage>
        <taxon>Bacteria</taxon>
        <taxon>Pseudomonadati</taxon>
        <taxon>Pseudomonadota</taxon>
        <taxon>Betaproteobacteria</taxon>
        <taxon>Nitrosomonadales</taxon>
        <taxon>Methylophilaceae</taxon>
        <taxon>Novimethylophilus</taxon>
    </lineage>
</organism>
<dbReference type="InterPro" id="IPR001509">
    <property type="entry name" value="Epimerase_deHydtase"/>
</dbReference>
<dbReference type="SUPFAM" id="SSF51735">
    <property type="entry name" value="NAD(P)-binding Rossmann-fold domains"/>
    <property type="match status" value="1"/>
</dbReference>
<dbReference type="AlphaFoldDB" id="A0A2R5F545"/>
<evidence type="ECO:0000256" key="2">
    <source>
        <dbReference type="ARBA" id="ARBA00007637"/>
    </source>
</evidence>
<reference evidence="4 5" key="1">
    <citation type="journal article" date="2018" name="Environ. Microbiol.">
        <title>Isolation and genomic characterization of Novimethylophilus kurashikiensis gen. nov. sp. nov., a new lanthanide-dependent methylotrophic species of Methylophilaceae.</title>
        <authorList>
            <person name="Lv H."/>
            <person name="Sahin N."/>
            <person name="Tani A."/>
        </authorList>
    </citation>
    <scope>NUCLEOTIDE SEQUENCE [LARGE SCALE GENOMIC DNA]</scope>
    <source>
        <strain evidence="4 5">La2-4</strain>
    </source>
</reference>
<dbReference type="SMART" id="SM00822">
    <property type="entry name" value="PKS_KR"/>
    <property type="match status" value="1"/>
</dbReference>
<gene>
    <name evidence="4" type="ORF">NMK_0851</name>
</gene>
<dbReference type="Pfam" id="PF01370">
    <property type="entry name" value="Epimerase"/>
    <property type="match status" value="1"/>
</dbReference>
<dbReference type="PANTHER" id="PTHR43000">
    <property type="entry name" value="DTDP-D-GLUCOSE 4,6-DEHYDRATASE-RELATED"/>
    <property type="match status" value="1"/>
</dbReference>
<evidence type="ECO:0000256" key="1">
    <source>
        <dbReference type="ARBA" id="ARBA00005125"/>
    </source>
</evidence>
<keyword evidence="5" id="KW-1185">Reference proteome</keyword>
<dbReference type="EMBL" id="BDOQ01000003">
    <property type="protein sequence ID" value="GBG13305.1"/>
    <property type="molecule type" value="Genomic_DNA"/>
</dbReference>
<accession>A0A2R5F545</accession>
<name>A0A2R5F545_9PROT</name>
<dbReference type="InterPro" id="IPR057326">
    <property type="entry name" value="KR_dom"/>
</dbReference>
<dbReference type="OrthoDB" id="9801056at2"/>
<evidence type="ECO:0000259" key="3">
    <source>
        <dbReference type="SMART" id="SM00822"/>
    </source>
</evidence>
<comment type="caution">
    <text evidence="4">The sequence shown here is derived from an EMBL/GenBank/DDBJ whole genome shotgun (WGS) entry which is preliminary data.</text>
</comment>
<dbReference type="Gene3D" id="3.40.50.720">
    <property type="entry name" value="NAD(P)-binding Rossmann-like Domain"/>
    <property type="match status" value="1"/>
</dbReference>
<feature type="domain" description="Ketoreductase" evidence="3">
    <location>
        <begin position="2"/>
        <end position="141"/>
    </location>
</feature>
<evidence type="ECO:0000313" key="4">
    <source>
        <dbReference type="EMBL" id="GBG13305.1"/>
    </source>
</evidence>
<dbReference type="RefSeq" id="WP_109014525.1">
    <property type="nucleotide sequence ID" value="NZ_BDOQ01000003.1"/>
</dbReference>
<evidence type="ECO:0000313" key="5">
    <source>
        <dbReference type="Proteomes" id="UP000245081"/>
    </source>
</evidence>